<keyword evidence="2" id="KW-0012">Acyltransferase</keyword>
<keyword evidence="4" id="KW-1185">Reference proteome</keyword>
<dbReference type="AlphaFoldDB" id="A0A6J1AQ78"/>
<evidence type="ECO:0000313" key="5">
    <source>
        <dbReference type="RefSeq" id="XP_021288986.1"/>
    </source>
</evidence>
<evidence type="ECO:0000256" key="1">
    <source>
        <dbReference type="ARBA" id="ARBA00022679"/>
    </source>
</evidence>
<gene>
    <name evidence="5" type="primary">LOC110420124</name>
</gene>
<dbReference type="RefSeq" id="XP_021288986.1">
    <property type="nucleotide sequence ID" value="XM_021433311.1"/>
</dbReference>
<dbReference type="GeneID" id="110420124"/>
<name>A0A6J1AQ78_9ROSI</name>
<dbReference type="Gene3D" id="3.30.559.10">
    <property type="entry name" value="Chloramphenicol acetyltransferase-like domain"/>
    <property type="match status" value="2"/>
</dbReference>
<dbReference type="OrthoDB" id="1862401at2759"/>
<proteinExistence type="predicted"/>
<dbReference type="Proteomes" id="UP000504621">
    <property type="component" value="Unplaced"/>
</dbReference>
<dbReference type="GO" id="GO:0016747">
    <property type="term" value="F:acyltransferase activity, transferring groups other than amino-acyl groups"/>
    <property type="evidence" value="ECO:0007669"/>
    <property type="project" value="UniProtKB-ARBA"/>
</dbReference>
<dbReference type="Pfam" id="PF02458">
    <property type="entry name" value="Transferase"/>
    <property type="match status" value="1"/>
</dbReference>
<evidence type="ECO:0000256" key="2">
    <source>
        <dbReference type="ARBA" id="ARBA00023315"/>
    </source>
</evidence>
<protein>
    <submittedName>
        <fullName evidence="5">Coumaroyl-CoA:anthocyanidin 3-O-glucoside-6''-O-coumaroyltransferase 1-like</fullName>
    </submittedName>
</protein>
<evidence type="ECO:0000256" key="3">
    <source>
        <dbReference type="SAM" id="MobiDB-lite"/>
    </source>
</evidence>
<sequence>MAQANEELQVLDSSHVSPPPGSVRTTSLRLTFFDLPWFGFPNIQRLFFYEFPYPTLYFMDTILPLLKHSLSLTLQHFFPYAAKLMCPPPPGKPYLHYEDGDFVTFTVVESSADFNHVIAHYPRDVKLLRPFAPRLPTAPVAEDGTRVLPVIAFQVTLFPNSGICIGSNYCHVVGDGKTFMHFIRSWSSVHRADGGDLSCLEKSLPSWNKDVIKDPDGTESLHLKIYWNWVATNNENSGQTHVAAADKVRATFLLGRAHVEKLKDLVTAANSEQLHVSTFVVTCAFIWVCLIKSQESFTRNSSDADDNKFYYFQFPFDCRNRLEFPIPETYLGNCLKPGIAEVKKSELIGENGILLAAKAIGNKVKETENRGLRDVESWITTIMERTRSGRFVSVSGSPKLYVYDINFGWGRPRKVELVHIDSNETISLAECRDEQGGIEIGLALNKKPMDEFSAIFEQSLKLL</sequence>
<dbReference type="InterPro" id="IPR023213">
    <property type="entry name" value="CAT-like_dom_sf"/>
</dbReference>
<keyword evidence="1" id="KW-0808">Transferase</keyword>
<dbReference type="InterPro" id="IPR051504">
    <property type="entry name" value="Plant_metabolite_acyltrans"/>
</dbReference>
<feature type="region of interest" description="Disordered" evidence="3">
    <location>
        <begin position="1"/>
        <end position="21"/>
    </location>
</feature>
<dbReference type="PANTHER" id="PTHR31625">
    <property type="match status" value="1"/>
</dbReference>
<reference evidence="5" key="1">
    <citation type="submission" date="2025-08" db="UniProtKB">
        <authorList>
            <consortium name="RefSeq"/>
        </authorList>
    </citation>
    <scope>IDENTIFICATION</scope>
    <source>
        <tissue evidence="5">Leaf</tissue>
    </source>
</reference>
<organism evidence="4 5">
    <name type="scientific">Herrania umbratica</name>
    <dbReference type="NCBI Taxonomy" id="108875"/>
    <lineage>
        <taxon>Eukaryota</taxon>
        <taxon>Viridiplantae</taxon>
        <taxon>Streptophyta</taxon>
        <taxon>Embryophyta</taxon>
        <taxon>Tracheophyta</taxon>
        <taxon>Spermatophyta</taxon>
        <taxon>Magnoliopsida</taxon>
        <taxon>eudicotyledons</taxon>
        <taxon>Gunneridae</taxon>
        <taxon>Pentapetalae</taxon>
        <taxon>rosids</taxon>
        <taxon>malvids</taxon>
        <taxon>Malvales</taxon>
        <taxon>Malvaceae</taxon>
        <taxon>Byttnerioideae</taxon>
        <taxon>Herrania</taxon>
    </lineage>
</organism>
<accession>A0A6J1AQ78</accession>
<evidence type="ECO:0000313" key="4">
    <source>
        <dbReference type="Proteomes" id="UP000504621"/>
    </source>
</evidence>